<keyword evidence="6" id="KW-0812">Transmembrane</keyword>
<dbReference type="PANTHER" id="PTHR42878:SF7">
    <property type="entry name" value="SENSOR HISTIDINE KINASE GLRK"/>
    <property type="match status" value="1"/>
</dbReference>
<dbReference type="InterPro" id="IPR013767">
    <property type="entry name" value="PAS_fold"/>
</dbReference>
<dbReference type="InterPro" id="IPR000014">
    <property type="entry name" value="PAS"/>
</dbReference>
<dbReference type="RefSeq" id="WP_376919379.1">
    <property type="nucleotide sequence ID" value="NZ_JBHRSW010000007.1"/>
</dbReference>
<evidence type="ECO:0000256" key="5">
    <source>
        <dbReference type="ARBA" id="ARBA00022679"/>
    </source>
</evidence>
<dbReference type="InterPro" id="IPR036097">
    <property type="entry name" value="HisK_dim/P_sf"/>
</dbReference>
<dbReference type="CDD" id="cd00130">
    <property type="entry name" value="PAS"/>
    <property type="match status" value="1"/>
</dbReference>
<keyword evidence="4" id="KW-0597">Phosphoprotein</keyword>
<keyword evidence="16" id="KW-1185">Reference proteome</keyword>
<evidence type="ECO:0000313" key="16">
    <source>
        <dbReference type="Proteomes" id="UP001595478"/>
    </source>
</evidence>
<evidence type="ECO:0000256" key="3">
    <source>
        <dbReference type="ARBA" id="ARBA00012438"/>
    </source>
</evidence>
<dbReference type="Proteomes" id="UP001595478">
    <property type="component" value="Unassembled WGS sequence"/>
</dbReference>
<dbReference type="GO" id="GO:0005524">
    <property type="term" value="F:ATP binding"/>
    <property type="evidence" value="ECO:0007669"/>
    <property type="project" value="UniProtKB-KW"/>
</dbReference>
<dbReference type="Gene3D" id="3.30.565.10">
    <property type="entry name" value="Histidine kinase-like ATPase, C-terminal domain"/>
    <property type="match status" value="1"/>
</dbReference>
<evidence type="ECO:0000256" key="12">
    <source>
        <dbReference type="ARBA" id="ARBA00023136"/>
    </source>
</evidence>
<accession>A0ABV7FM88</accession>
<dbReference type="InterPro" id="IPR003594">
    <property type="entry name" value="HATPase_dom"/>
</dbReference>
<dbReference type="Gene3D" id="1.10.287.130">
    <property type="match status" value="1"/>
</dbReference>
<dbReference type="NCBIfam" id="TIGR00229">
    <property type="entry name" value="sensory_box"/>
    <property type="match status" value="1"/>
</dbReference>
<comment type="catalytic activity">
    <reaction evidence="1">
        <text>ATP + protein L-histidine = ADP + protein N-phospho-L-histidine.</text>
        <dbReference type="EC" id="2.7.13.3"/>
    </reaction>
</comment>
<dbReference type="SMART" id="SM00387">
    <property type="entry name" value="HATPase_c"/>
    <property type="match status" value="1"/>
</dbReference>
<dbReference type="Gene3D" id="3.30.450.20">
    <property type="entry name" value="PAS domain"/>
    <property type="match status" value="2"/>
</dbReference>
<dbReference type="Pfam" id="PF02518">
    <property type="entry name" value="HATPase_c"/>
    <property type="match status" value="1"/>
</dbReference>
<dbReference type="SMART" id="SM00091">
    <property type="entry name" value="PAS"/>
    <property type="match status" value="2"/>
</dbReference>
<reference evidence="16" key="1">
    <citation type="journal article" date="2019" name="Int. J. Syst. Evol. Microbiol.">
        <title>The Global Catalogue of Microorganisms (GCM) 10K type strain sequencing project: providing services to taxonomists for standard genome sequencing and annotation.</title>
        <authorList>
            <consortium name="The Broad Institute Genomics Platform"/>
            <consortium name="The Broad Institute Genome Sequencing Center for Infectious Disease"/>
            <person name="Wu L."/>
            <person name="Ma J."/>
        </authorList>
    </citation>
    <scope>NUCLEOTIDE SEQUENCE [LARGE SCALE GENOMIC DNA]</scope>
    <source>
        <strain evidence="16">KCTC 52473</strain>
    </source>
</reference>
<evidence type="ECO:0000256" key="7">
    <source>
        <dbReference type="ARBA" id="ARBA00022741"/>
    </source>
</evidence>
<dbReference type="Pfam" id="PF00989">
    <property type="entry name" value="PAS"/>
    <property type="match status" value="1"/>
</dbReference>
<evidence type="ECO:0000256" key="11">
    <source>
        <dbReference type="ARBA" id="ARBA00023012"/>
    </source>
</evidence>
<evidence type="ECO:0000256" key="9">
    <source>
        <dbReference type="ARBA" id="ARBA00022840"/>
    </source>
</evidence>
<keyword evidence="5" id="KW-0808">Transferase</keyword>
<protein>
    <recommendedName>
        <fullName evidence="3">histidine kinase</fullName>
        <ecNumber evidence="3">2.7.13.3</ecNumber>
    </recommendedName>
</protein>
<evidence type="ECO:0000256" key="8">
    <source>
        <dbReference type="ARBA" id="ARBA00022777"/>
    </source>
</evidence>
<dbReference type="PANTHER" id="PTHR42878">
    <property type="entry name" value="TWO-COMPONENT HISTIDINE KINASE"/>
    <property type="match status" value="1"/>
</dbReference>
<dbReference type="SUPFAM" id="SSF55785">
    <property type="entry name" value="PYP-like sensor domain (PAS domain)"/>
    <property type="match status" value="2"/>
</dbReference>
<keyword evidence="10" id="KW-1133">Transmembrane helix</keyword>
<dbReference type="CDD" id="cd00082">
    <property type="entry name" value="HisKA"/>
    <property type="match status" value="1"/>
</dbReference>
<keyword evidence="11" id="KW-0902">Two-component regulatory system</keyword>
<evidence type="ECO:0000256" key="1">
    <source>
        <dbReference type="ARBA" id="ARBA00000085"/>
    </source>
</evidence>
<dbReference type="SUPFAM" id="SSF47384">
    <property type="entry name" value="Homodimeric domain of signal transducing histidine kinase"/>
    <property type="match status" value="1"/>
</dbReference>
<keyword evidence="7" id="KW-0547">Nucleotide-binding</keyword>
<keyword evidence="8" id="KW-0418">Kinase</keyword>
<evidence type="ECO:0000256" key="2">
    <source>
        <dbReference type="ARBA" id="ARBA00004141"/>
    </source>
</evidence>
<dbReference type="InterPro" id="IPR036890">
    <property type="entry name" value="HATPase_C_sf"/>
</dbReference>
<dbReference type="InterPro" id="IPR050351">
    <property type="entry name" value="BphY/WalK/GraS-like"/>
</dbReference>
<comment type="caution">
    <text evidence="15">The sequence shown here is derived from an EMBL/GenBank/DDBJ whole genome shotgun (WGS) entry which is preliminary data.</text>
</comment>
<organism evidence="15 16">
    <name type="scientific">Agaribacter flavus</name>
    <dbReference type="NCBI Taxonomy" id="1902781"/>
    <lineage>
        <taxon>Bacteria</taxon>
        <taxon>Pseudomonadati</taxon>
        <taxon>Pseudomonadota</taxon>
        <taxon>Gammaproteobacteria</taxon>
        <taxon>Alteromonadales</taxon>
        <taxon>Alteromonadaceae</taxon>
        <taxon>Agaribacter</taxon>
    </lineage>
</organism>
<comment type="subcellular location">
    <subcellularLocation>
        <location evidence="2">Membrane</location>
        <topology evidence="2">Multi-pass membrane protein</topology>
    </subcellularLocation>
</comment>
<proteinExistence type="predicted"/>
<evidence type="ECO:0000259" key="13">
    <source>
        <dbReference type="PROSITE" id="PS50109"/>
    </source>
</evidence>
<dbReference type="InterPro" id="IPR035965">
    <property type="entry name" value="PAS-like_dom_sf"/>
</dbReference>
<dbReference type="InterPro" id="IPR005467">
    <property type="entry name" value="His_kinase_dom"/>
</dbReference>
<evidence type="ECO:0000256" key="10">
    <source>
        <dbReference type="ARBA" id="ARBA00022989"/>
    </source>
</evidence>
<sequence>MQFDDALQILDLVESGVIMLDSKQRIVFWNRFVSDTSLIDFQNIENKPWLDVFPSLDNTRIQKAVDKAVNLNFPSILSYKLLKATFPLFKKSLATRPPYHIVQSVVIKPLMEGSKNKGCIIYINDVSAASKREEELNRQSVELDNTLQRYTQVKSQLEEIFDRTHNGIIVFDDSGKIIKVNSAASDFFNFKYANLVDKDIAELLPSLKERYYDSERQLYCYQSTDNHEFDQHILSPTEKYFSVSISQIGEDIDGHFFIFISDITERKQAEKKLLNANIELEEFAYRTSHDLRSPIVSSLGLIRIAKNSIDAGNNGKALECLGHIENSLSKLEILIQDILKLTEMENAEENEQRLDVQMTIKQVFESMCQLEGFDRVEKQLDINTVKHVIVKQSRFRMILENLISNAIKYHDPKVENAYINIRAKVDSEHVIIDVSDNGLGIPKEQQHKLFEMFNRFHPKIAFGSGLGLYLIKKSAHVLGGDVEYIQQTKGACFRLTIPQSTGDE</sequence>
<evidence type="ECO:0000313" key="15">
    <source>
        <dbReference type="EMBL" id="MFC3121245.1"/>
    </source>
</evidence>
<keyword evidence="12" id="KW-0472">Membrane</keyword>
<name>A0ABV7FM88_9ALTE</name>
<evidence type="ECO:0000256" key="4">
    <source>
        <dbReference type="ARBA" id="ARBA00022553"/>
    </source>
</evidence>
<dbReference type="PRINTS" id="PR00344">
    <property type="entry name" value="BCTRLSENSOR"/>
</dbReference>
<dbReference type="EC" id="2.7.13.3" evidence="3"/>
<gene>
    <name evidence="15" type="ORF">ACFOHL_06400</name>
</gene>
<dbReference type="PROSITE" id="PS50112">
    <property type="entry name" value="PAS"/>
    <property type="match status" value="1"/>
</dbReference>
<dbReference type="CDD" id="cd00075">
    <property type="entry name" value="HATPase"/>
    <property type="match status" value="1"/>
</dbReference>
<evidence type="ECO:0000259" key="14">
    <source>
        <dbReference type="PROSITE" id="PS50112"/>
    </source>
</evidence>
<dbReference type="SUPFAM" id="SSF55874">
    <property type="entry name" value="ATPase domain of HSP90 chaperone/DNA topoisomerase II/histidine kinase"/>
    <property type="match status" value="1"/>
</dbReference>
<feature type="domain" description="PAS" evidence="14">
    <location>
        <begin position="153"/>
        <end position="204"/>
    </location>
</feature>
<keyword evidence="9 15" id="KW-0067">ATP-binding</keyword>
<dbReference type="InterPro" id="IPR003661">
    <property type="entry name" value="HisK_dim/P_dom"/>
</dbReference>
<evidence type="ECO:0000256" key="6">
    <source>
        <dbReference type="ARBA" id="ARBA00022692"/>
    </source>
</evidence>
<dbReference type="InterPro" id="IPR004358">
    <property type="entry name" value="Sig_transdc_His_kin-like_C"/>
</dbReference>
<dbReference type="EMBL" id="JBHRSW010000007">
    <property type="protein sequence ID" value="MFC3121245.1"/>
    <property type="molecule type" value="Genomic_DNA"/>
</dbReference>
<dbReference type="PROSITE" id="PS50109">
    <property type="entry name" value="HIS_KIN"/>
    <property type="match status" value="1"/>
</dbReference>
<feature type="domain" description="Histidine kinase" evidence="13">
    <location>
        <begin position="286"/>
        <end position="501"/>
    </location>
</feature>